<dbReference type="Proteomes" id="UP001267426">
    <property type="component" value="Unassembled WGS sequence"/>
</dbReference>
<organism evidence="1 2">
    <name type="scientific">Rubrivirga litoralis</name>
    <dbReference type="NCBI Taxonomy" id="3075598"/>
    <lineage>
        <taxon>Bacteria</taxon>
        <taxon>Pseudomonadati</taxon>
        <taxon>Rhodothermota</taxon>
        <taxon>Rhodothermia</taxon>
        <taxon>Rhodothermales</taxon>
        <taxon>Rubricoccaceae</taxon>
        <taxon>Rubrivirga</taxon>
    </lineage>
</organism>
<evidence type="ECO:0008006" key="3">
    <source>
        <dbReference type="Google" id="ProtNLM"/>
    </source>
</evidence>
<evidence type="ECO:0000313" key="2">
    <source>
        <dbReference type="Proteomes" id="UP001267426"/>
    </source>
</evidence>
<reference evidence="1 2" key="1">
    <citation type="submission" date="2023-09" db="EMBL/GenBank/DDBJ databases">
        <authorList>
            <person name="Rey-Velasco X."/>
        </authorList>
    </citation>
    <scope>NUCLEOTIDE SEQUENCE [LARGE SCALE GENOMIC DNA]</scope>
    <source>
        <strain evidence="1 2">F394</strain>
    </source>
</reference>
<keyword evidence="2" id="KW-1185">Reference proteome</keyword>
<name>A0ABU3BQ03_9BACT</name>
<dbReference type="RefSeq" id="WP_311662710.1">
    <property type="nucleotide sequence ID" value="NZ_JAVRHT010000011.1"/>
</dbReference>
<evidence type="ECO:0000313" key="1">
    <source>
        <dbReference type="EMBL" id="MDT0631367.1"/>
    </source>
</evidence>
<accession>A0ABU3BQ03</accession>
<comment type="caution">
    <text evidence="1">The sequence shown here is derived from an EMBL/GenBank/DDBJ whole genome shotgun (WGS) entry which is preliminary data.</text>
</comment>
<protein>
    <recommendedName>
        <fullName evidence="3">DUF2946 domain-containing protein</fullName>
    </recommendedName>
</protein>
<gene>
    <name evidence="1" type="ORF">RM540_06350</name>
</gene>
<sequence length="117" mass="11645">MPHPARALVLLAALLGGVGAVSVHLVHHGLEWAASQAEHLAHGAHDDDADLVTTPCTGGAAHEAPCAVCTGFAGAVLTPGAAVAERAVEERERAAGEALAVYRRAATPARGPPAPAA</sequence>
<proteinExistence type="predicted"/>
<dbReference type="EMBL" id="JAVRHT010000011">
    <property type="protein sequence ID" value="MDT0631367.1"/>
    <property type="molecule type" value="Genomic_DNA"/>
</dbReference>